<keyword evidence="4" id="KW-0812">Transmembrane</keyword>
<feature type="coiled-coil region" evidence="3">
    <location>
        <begin position="54"/>
        <end position="81"/>
    </location>
</feature>
<keyword evidence="1" id="KW-1015">Disulfide bond</keyword>
<dbReference type="CDD" id="cd00033">
    <property type="entry name" value="CCP"/>
    <property type="match status" value="1"/>
</dbReference>
<dbReference type="AlphaFoldDB" id="A0A8W8K015"/>
<evidence type="ECO:0000256" key="1">
    <source>
        <dbReference type="ARBA" id="ARBA00023157"/>
    </source>
</evidence>
<evidence type="ECO:0000313" key="7">
    <source>
        <dbReference type="Proteomes" id="UP000005408"/>
    </source>
</evidence>
<protein>
    <recommendedName>
        <fullName evidence="5">Sushi domain-containing protein</fullName>
    </recommendedName>
</protein>
<keyword evidence="2" id="KW-0768">Sushi</keyword>
<dbReference type="Gene3D" id="2.10.70.10">
    <property type="entry name" value="Complement Module, domain 1"/>
    <property type="match status" value="1"/>
</dbReference>
<feature type="transmembrane region" description="Helical" evidence="4">
    <location>
        <begin position="97"/>
        <end position="119"/>
    </location>
</feature>
<feature type="domain" description="Sushi" evidence="5">
    <location>
        <begin position="1"/>
        <end position="33"/>
    </location>
</feature>
<organism evidence="6 7">
    <name type="scientific">Magallana gigas</name>
    <name type="common">Pacific oyster</name>
    <name type="synonym">Crassostrea gigas</name>
    <dbReference type="NCBI Taxonomy" id="29159"/>
    <lineage>
        <taxon>Eukaryota</taxon>
        <taxon>Metazoa</taxon>
        <taxon>Spiralia</taxon>
        <taxon>Lophotrochozoa</taxon>
        <taxon>Mollusca</taxon>
        <taxon>Bivalvia</taxon>
        <taxon>Autobranchia</taxon>
        <taxon>Pteriomorphia</taxon>
        <taxon>Ostreida</taxon>
        <taxon>Ostreoidea</taxon>
        <taxon>Ostreidae</taxon>
        <taxon>Magallana</taxon>
    </lineage>
</organism>
<dbReference type="SUPFAM" id="SSF57535">
    <property type="entry name" value="Complement control module/SCR domain"/>
    <property type="match status" value="1"/>
</dbReference>
<keyword evidence="3" id="KW-0175">Coiled coil</keyword>
<sequence>FACNAGFQHTNGSLQRECLSSGEWSGVAPVCTFIRECKCPCGMVHIPKYTDINDEKLAQEMEQMKKELKVLKNQTSAALRKKISVKDFRPSANASGAVWVVVLMVMAGCIIVPDLIRALRHILSCCRPRS</sequence>
<keyword evidence="4" id="KW-1133">Transmembrane helix</keyword>
<dbReference type="InterPro" id="IPR000436">
    <property type="entry name" value="Sushi_SCR_CCP_dom"/>
</dbReference>
<evidence type="ECO:0000259" key="5">
    <source>
        <dbReference type="PROSITE" id="PS50923"/>
    </source>
</evidence>
<dbReference type="InterPro" id="IPR035976">
    <property type="entry name" value="Sushi/SCR/CCP_sf"/>
</dbReference>
<name>A0A8W8K015_MAGGI</name>
<evidence type="ECO:0000256" key="2">
    <source>
        <dbReference type="PROSITE-ProRule" id="PRU00302"/>
    </source>
</evidence>
<dbReference type="EnsemblMetazoa" id="G21552.1">
    <property type="protein sequence ID" value="G21552.1:cds"/>
    <property type="gene ID" value="G21552"/>
</dbReference>
<accession>A0A8W8K015</accession>
<proteinExistence type="predicted"/>
<evidence type="ECO:0000256" key="4">
    <source>
        <dbReference type="SAM" id="Phobius"/>
    </source>
</evidence>
<reference evidence="6" key="1">
    <citation type="submission" date="2022-08" db="UniProtKB">
        <authorList>
            <consortium name="EnsemblMetazoa"/>
        </authorList>
    </citation>
    <scope>IDENTIFICATION</scope>
    <source>
        <strain evidence="6">05x7-T-G4-1.051#20</strain>
    </source>
</reference>
<comment type="caution">
    <text evidence="2">Lacks conserved residue(s) required for the propagation of feature annotation.</text>
</comment>
<evidence type="ECO:0000313" key="6">
    <source>
        <dbReference type="EnsemblMetazoa" id="G21552.1:cds"/>
    </source>
</evidence>
<dbReference type="Proteomes" id="UP000005408">
    <property type="component" value="Unassembled WGS sequence"/>
</dbReference>
<dbReference type="PROSITE" id="PS50923">
    <property type="entry name" value="SUSHI"/>
    <property type="match status" value="1"/>
</dbReference>
<evidence type="ECO:0000256" key="3">
    <source>
        <dbReference type="SAM" id="Coils"/>
    </source>
</evidence>
<keyword evidence="7" id="KW-1185">Reference proteome</keyword>
<keyword evidence="4" id="KW-0472">Membrane</keyword>
<dbReference type="Pfam" id="PF00084">
    <property type="entry name" value="Sushi"/>
    <property type="match status" value="1"/>
</dbReference>